<evidence type="ECO:0008006" key="3">
    <source>
        <dbReference type="Google" id="ProtNLM"/>
    </source>
</evidence>
<reference evidence="2" key="1">
    <citation type="submission" date="2017-01" db="EMBL/GenBank/DDBJ databases">
        <authorList>
            <person name="Varghese N."/>
            <person name="Submissions S."/>
        </authorList>
    </citation>
    <scope>NUCLEOTIDE SEQUENCE [LARGE SCALE GENOMIC DNA]</scope>
    <source>
        <strain evidence="2">DSM 21054</strain>
    </source>
</reference>
<evidence type="ECO:0000313" key="2">
    <source>
        <dbReference type="Proteomes" id="UP000186917"/>
    </source>
</evidence>
<accession>A0A173ML14</accession>
<evidence type="ECO:0000313" key="1">
    <source>
        <dbReference type="EMBL" id="SIT33280.1"/>
    </source>
</evidence>
<dbReference type="InterPro" id="IPR023393">
    <property type="entry name" value="START-like_dom_sf"/>
</dbReference>
<dbReference type="KEGG" id="fln:FLA_4330"/>
<dbReference type="RefSeq" id="WP_076382173.1">
    <property type="nucleotide sequence ID" value="NZ_AP017422.1"/>
</dbReference>
<dbReference type="AlphaFoldDB" id="A0A173ML14"/>
<dbReference type="Gene3D" id="3.30.530.20">
    <property type="match status" value="1"/>
</dbReference>
<keyword evidence="2" id="KW-1185">Reference proteome</keyword>
<proteinExistence type="predicted"/>
<sequence length="156" mass="17754">MPLIQLETYINAPVDVCFNLSRSIDLHTQSMEQAGEKAIAGVTSGFINEGETVTWEARHFGIVMHMTSKITALQQPHYFRDEMVEGPFKKLKHHHIFREENGGTLMIDEFEFASPLGCMGKLADILFLKTYMKSLLQKRNSVIQQVAEEQVNVVVR</sequence>
<dbReference type="CDD" id="cd07820">
    <property type="entry name" value="SRPBCC_3"/>
    <property type="match status" value="1"/>
</dbReference>
<dbReference type="OrthoDB" id="9801773at2"/>
<gene>
    <name evidence="1" type="ORF">SAMN05421788_112102</name>
</gene>
<dbReference type="Proteomes" id="UP000186917">
    <property type="component" value="Unassembled WGS sequence"/>
</dbReference>
<organism evidence="1 2">
    <name type="scientific">Filimonas lacunae</name>
    <dbReference type="NCBI Taxonomy" id="477680"/>
    <lineage>
        <taxon>Bacteria</taxon>
        <taxon>Pseudomonadati</taxon>
        <taxon>Bacteroidota</taxon>
        <taxon>Chitinophagia</taxon>
        <taxon>Chitinophagales</taxon>
        <taxon>Chitinophagaceae</taxon>
        <taxon>Filimonas</taxon>
    </lineage>
</organism>
<dbReference type="STRING" id="477680.SAMN05421788_112102"/>
<protein>
    <recommendedName>
        <fullName evidence="3">Ligand-binding SRPBCC domain-containing protein</fullName>
    </recommendedName>
</protein>
<dbReference type="EMBL" id="FTOR01000012">
    <property type="protein sequence ID" value="SIT33280.1"/>
    <property type="molecule type" value="Genomic_DNA"/>
</dbReference>
<dbReference type="SUPFAM" id="SSF55961">
    <property type="entry name" value="Bet v1-like"/>
    <property type="match status" value="1"/>
</dbReference>
<name>A0A173ML14_9BACT</name>